<dbReference type="EMBL" id="BK014998">
    <property type="protein sequence ID" value="DAD86372.1"/>
    <property type="molecule type" value="Genomic_DNA"/>
</dbReference>
<protein>
    <submittedName>
        <fullName evidence="2">43 kDa tail protein</fullName>
    </submittedName>
</protein>
<evidence type="ECO:0000259" key="1">
    <source>
        <dbReference type="Pfam" id="PF24032"/>
    </source>
</evidence>
<accession>A0A8S5MVZ2</accession>
<feature type="domain" description="YqbQ/XkdQ" evidence="1">
    <location>
        <begin position="25"/>
        <end position="318"/>
    </location>
</feature>
<dbReference type="SUPFAM" id="SSF69279">
    <property type="entry name" value="Phage tail proteins"/>
    <property type="match status" value="1"/>
</dbReference>
<organism evidence="2">
    <name type="scientific">Siphoviridae sp. ctZpP9</name>
    <dbReference type="NCBI Taxonomy" id="2826386"/>
    <lineage>
        <taxon>Viruses</taxon>
        <taxon>Duplodnaviria</taxon>
        <taxon>Heunggongvirae</taxon>
        <taxon>Uroviricota</taxon>
        <taxon>Caudoviricetes</taxon>
    </lineage>
</organism>
<proteinExistence type="predicted"/>
<dbReference type="InterPro" id="IPR056937">
    <property type="entry name" value="YqbQ/XkdQ"/>
</dbReference>
<reference evidence="2" key="1">
    <citation type="journal article" date="2021" name="Proc. Natl. Acad. Sci. U.S.A.">
        <title>A Catalog of Tens of Thousands of Viruses from Human Metagenomes Reveals Hidden Associations with Chronic Diseases.</title>
        <authorList>
            <person name="Tisza M.J."/>
            <person name="Buck C.B."/>
        </authorList>
    </citation>
    <scope>NUCLEOTIDE SEQUENCE</scope>
    <source>
        <strain evidence="2">CtZpP9</strain>
    </source>
</reference>
<name>A0A8S5MVZ2_9CAUD</name>
<sequence length="322" mass="36217">MTYELLAAQKATGNTLNLTNSTTQVVWSTQRTGQPGKLTFTYLRTPESKLEEGDVIRFSVNGQLQFYGWVFTRGFDRWGPVDVVCYDRIRYLKANASYSFYGQSAGDIIRQIAEDFELDVGELADTGYKLPSLIMQDKSCIDIINTAVQKTLLNTGKVYVFYDSGDGLALKEANDLKTDIVIGDYSLMTNYTFDSSIDTQTYNSIKLARPNQETGKADVFVMKDSEHIGKWGLLQLYQTVDEAANDAQVKEQAKVSLEYYNRVLQQLKFSSLGVPGLRAGALILVNLSDLDGEPFKQYVMLEKVDHTFKNDEHTMELEAKAL</sequence>
<evidence type="ECO:0000313" key="2">
    <source>
        <dbReference type="EMBL" id="DAD86372.1"/>
    </source>
</evidence>
<dbReference type="Pfam" id="PF24032">
    <property type="entry name" value="YQBQ"/>
    <property type="match status" value="1"/>
</dbReference>